<feature type="compositionally biased region" description="Polar residues" evidence="1">
    <location>
        <begin position="120"/>
        <end position="136"/>
    </location>
</feature>
<name>A0AAD5YNU0_9APHY</name>
<feature type="compositionally biased region" description="Low complexity" evidence="1">
    <location>
        <begin position="24"/>
        <end position="76"/>
    </location>
</feature>
<keyword evidence="4" id="KW-1185">Reference proteome</keyword>
<comment type="caution">
    <text evidence="3">The sequence shown here is derived from an EMBL/GenBank/DDBJ whole genome shotgun (WGS) entry which is preliminary data.</text>
</comment>
<proteinExistence type="predicted"/>
<evidence type="ECO:0000259" key="2">
    <source>
        <dbReference type="Pfam" id="PF20415"/>
    </source>
</evidence>
<sequence length="343" mass="37932">MTPSAPKMGRIPLPDVGEGEGKISLSASYSSTSSSYSSRSASSYSGSDDGFSDYAPSSPVPRIRAPAPRRPIATSSCCTTPRICTPQPPPSTPILKPALKRSPVGRTTTPLVESFRAPVSRTSTPQASSPPLSERSSTARKDVPKKPLKGILKRPTPSTTPSTSPAPAEMVAPSQVSLHWRLLPFDRRLSKKKILFDIMKDLENARECTPRERTRMKGSDLDKSATSGTTLTEMHIRYPPHPQWTIKVTNSNGITCRDVYKAIYHHFQITLSASDKKVYITKDKRKSCEDAFNARCRVDPGLDDYVRKQGMRRVDMLEGKTFFRGLTRPVDDKQHWVLELGDS</sequence>
<dbReference type="Proteomes" id="UP001212997">
    <property type="component" value="Unassembled WGS sequence"/>
</dbReference>
<organism evidence="3 4">
    <name type="scientific">Meripilus lineatus</name>
    <dbReference type="NCBI Taxonomy" id="2056292"/>
    <lineage>
        <taxon>Eukaryota</taxon>
        <taxon>Fungi</taxon>
        <taxon>Dikarya</taxon>
        <taxon>Basidiomycota</taxon>
        <taxon>Agaricomycotina</taxon>
        <taxon>Agaricomycetes</taxon>
        <taxon>Polyporales</taxon>
        <taxon>Meripilaceae</taxon>
        <taxon>Meripilus</taxon>
    </lineage>
</organism>
<dbReference type="Pfam" id="PF20415">
    <property type="entry name" value="DUF6699"/>
    <property type="match status" value="1"/>
</dbReference>
<evidence type="ECO:0000313" key="4">
    <source>
        <dbReference type="Proteomes" id="UP001212997"/>
    </source>
</evidence>
<evidence type="ECO:0000256" key="1">
    <source>
        <dbReference type="SAM" id="MobiDB-lite"/>
    </source>
</evidence>
<feature type="compositionally biased region" description="Low complexity" evidence="1">
    <location>
        <begin position="155"/>
        <end position="168"/>
    </location>
</feature>
<dbReference type="AlphaFoldDB" id="A0AAD5YNU0"/>
<feature type="domain" description="DUF6699" evidence="2">
    <location>
        <begin position="195"/>
        <end position="328"/>
    </location>
</feature>
<accession>A0AAD5YNU0</accession>
<gene>
    <name evidence="3" type="ORF">NLI96_g512</name>
</gene>
<dbReference type="EMBL" id="JANAWD010000008">
    <property type="protein sequence ID" value="KAJ3491677.1"/>
    <property type="molecule type" value="Genomic_DNA"/>
</dbReference>
<reference evidence="3" key="1">
    <citation type="submission" date="2022-07" db="EMBL/GenBank/DDBJ databases">
        <title>Genome Sequence of Physisporinus lineatus.</title>
        <authorList>
            <person name="Buettner E."/>
        </authorList>
    </citation>
    <scope>NUCLEOTIDE SEQUENCE</scope>
    <source>
        <strain evidence="3">VT162</strain>
    </source>
</reference>
<feature type="region of interest" description="Disordered" evidence="1">
    <location>
        <begin position="1"/>
        <end position="169"/>
    </location>
</feature>
<protein>
    <recommendedName>
        <fullName evidence="2">DUF6699 domain-containing protein</fullName>
    </recommendedName>
</protein>
<dbReference type="InterPro" id="IPR046522">
    <property type="entry name" value="DUF6699"/>
</dbReference>
<evidence type="ECO:0000313" key="3">
    <source>
        <dbReference type="EMBL" id="KAJ3491677.1"/>
    </source>
</evidence>